<comment type="caution">
    <text evidence="6">The sequence shown here is derived from an EMBL/GenBank/DDBJ whole genome shotgun (WGS) entry which is preliminary data.</text>
</comment>
<dbReference type="AlphaFoldDB" id="A0A7W6EQC2"/>
<evidence type="ECO:0000313" key="6">
    <source>
        <dbReference type="EMBL" id="MBB3838262.1"/>
    </source>
</evidence>
<dbReference type="Gene3D" id="3.40.50.1360">
    <property type="match status" value="1"/>
</dbReference>
<dbReference type="InterPro" id="IPR014036">
    <property type="entry name" value="DeoR-like_C"/>
</dbReference>
<evidence type="ECO:0000256" key="3">
    <source>
        <dbReference type="ARBA" id="ARBA00023125"/>
    </source>
</evidence>
<evidence type="ECO:0000259" key="5">
    <source>
        <dbReference type="PROSITE" id="PS51000"/>
    </source>
</evidence>
<reference evidence="6 7" key="1">
    <citation type="submission" date="2020-08" db="EMBL/GenBank/DDBJ databases">
        <title>Genomic Encyclopedia of Type Strains, Phase IV (KMG-IV): sequencing the most valuable type-strain genomes for metagenomic binning, comparative biology and taxonomic classification.</title>
        <authorList>
            <person name="Goeker M."/>
        </authorList>
    </citation>
    <scope>NUCLEOTIDE SEQUENCE [LARGE SCALE GENOMIC DNA]</scope>
    <source>
        <strain evidence="6 7">DSM 17976</strain>
    </source>
</reference>
<dbReference type="InterPro" id="IPR036390">
    <property type="entry name" value="WH_DNA-bd_sf"/>
</dbReference>
<keyword evidence="1" id="KW-0678">Repressor</keyword>
<dbReference type="PROSITE" id="PS51000">
    <property type="entry name" value="HTH_DEOR_2"/>
    <property type="match status" value="1"/>
</dbReference>
<evidence type="ECO:0000313" key="7">
    <source>
        <dbReference type="Proteomes" id="UP000541352"/>
    </source>
</evidence>
<keyword evidence="7" id="KW-1185">Reference proteome</keyword>
<dbReference type="Gene3D" id="1.10.10.10">
    <property type="entry name" value="Winged helix-like DNA-binding domain superfamily/Winged helix DNA-binding domain"/>
    <property type="match status" value="1"/>
</dbReference>
<dbReference type="GO" id="GO:0003700">
    <property type="term" value="F:DNA-binding transcription factor activity"/>
    <property type="evidence" value="ECO:0007669"/>
    <property type="project" value="InterPro"/>
</dbReference>
<feature type="domain" description="HTH deoR-type" evidence="5">
    <location>
        <begin position="3"/>
        <end position="58"/>
    </location>
</feature>
<sequence>MLKEERFDHILKVIKATNKASFEELALSLNVSEDTVRRDIEVLAKSGLLVKVRGGAISPSASPLSFQDRADMFPDAKKVIALKAQQQLLGAKTVFIDGGTTMLAFVSSIPIDASFRLITNNIALLSLLSAHHGIEVIVLGGNYNRSTQTNVGVQTCLEAQKYQADVYFMGACSIDSRIGITASIQDEGEVKKILMASARKTIVLSNKEKLETVDFFKVCELSAIDTLITDLPSNDPALDNYRKFDIEIL</sequence>
<keyword evidence="2" id="KW-0805">Transcription regulation</keyword>
<gene>
    <name evidence="6" type="ORF">FHS57_002267</name>
</gene>
<dbReference type="PRINTS" id="PR00037">
    <property type="entry name" value="HTHLACR"/>
</dbReference>
<dbReference type="SMART" id="SM00420">
    <property type="entry name" value="HTH_DEOR"/>
    <property type="match status" value="1"/>
</dbReference>
<keyword evidence="3" id="KW-0238">DNA-binding</keyword>
<dbReference type="InterPro" id="IPR036388">
    <property type="entry name" value="WH-like_DNA-bd_sf"/>
</dbReference>
<name>A0A7W6EQC2_9BACT</name>
<evidence type="ECO:0000256" key="4">
    <source>
        <dbReference type="ARBA" id="ARBA00023163"/>
    </source>
</evidence>
<dbReference type="PROSITE" id="PS00894">
    <property type="entry name" value="HTH_DEOR_1"/>
    <property type="match status" value="1"/>
</dbReference>
<dbReference type="SUPFAM" id="SSF46785">
    <property type="entry name" value="Winged helix' DNA-binding domain"/>
    <property type="match status" value="1"/>
</dbReference>
<protein>
    <submittedName>
        <fullName evidence="6">DeoR/GlpR family transcriptional regulator of sugar metabolism</fullName>
    </submittedName>
</protein>
<dbReference type="EMBL" id="JACIBY010000004">
    <property type="protein sequence ID" value="MBB3838262.1"/>
    <property type="molecule type" value="Genomic_DNA"/>
</dbReference>
<dbReference type="PANTHER" id="PTHR30363:SF4">
    <property type="entry name" value="GLYCEROL-3-PHOSPHATE REGULON REPRESSOR"/>
    <property type="match status" value="1"/>
</dbReference>
<dbReference type="InterPro" id="IPR037171">
    <property type="entry name" value="NagB/RpiA_transferase-like"/>
</dbReference>
<dbReference type="InterPro" id="IPR018356">
    <property type="entry name" value="Tscrpt_reg_HTH_DeoR_CS"/>
</dbReference>
<dbReference type="Proteomes" id="UP000541352">
    <property type="component" value="Unassembled WGS sequence"/>
</dbReference>
<accession>A0A7W6EQC2</accession>
<keyword evidence="4" id="KW-0804">Transcription</keyword>
<dbReference type="SUPFAM" id="SSF100950">
    <property type="entry name" value="NagB/RpiA/CoA transferase-like"/>
    <property type="match status" value="1"/>
</dbReference>
<dbReference type="SMART" id="SM01134">
    <property type="entry name" value="DeoRC"/>
    <property type="match status" value="1"/>
</dbReference>
<dbReference type="RefSeq" id="WP_183973546.1">
    <property type="nucleotide sequence ID" value="NZ_JACIBY010000004.1"/>
</dbReference>
<dbReference type="InterPro" id="IPR050313">
    <property type="entry name" value="Carb_Metab_HTH_regulators"/>
</dbReference>
<dbReference type="Pfam" id="PF00455">
    <property type="entry name" value="DeoRC"/>
    <property type="match status" value="1"/>
</dbReference>
<dbReference type="Pfam" id="PF08220">
    <property type="entry name" value="HTH_DeoR"/>
    <property type="match status" value="1"/>
</dbReference>
<proteinExistence type="predicted"/>
<dbReference type="GO" id="GO:0003677">
    <property type="term" value="F:DNA binding"/>
    <property type="evidence" value="ECO:0007669"/>
    <property type="project" value="UniProtKB-KW"/>
</dbReference>
<dbReference type="InterPro" id="IPR001034">
    <property type="entry name" value="DeoR_HTH"/>
</dbReference>
<dbReference type="PANTHER" id="PTHR30363">
    <property type="entry name" value="HTH-TYPE TRANSCRIPTIONAL REGULATOR SRLR-RELATED"/>
    <property type="match status" value="1"/>
</dbReference>
<evidence type="ECO:0000256" key="2">
    <source>
        <dbReference type="ARBA" id="ARBA00023015"/>
    </source>
</evidence>
<organism evidence="6 7">
    <name type="scientific">Runella defluvii</name>
    <dbReference type="NCBI Taxonomy" id="370973"/>
    <lineage>
        <taxon>Bacteria</taxon>
        <taxon>Pseudomonadati</taxon>
        <taxon>Bacteroidota</taxon>
        <taxon>Cytophagia</taxon>
        <taxon>Cytophagales</taxon>
        <taxon>Spirosomataceae</taxon>
        <taxon>Runella</taxon>
    </lineage>
</organism>
<evidence type="ECO:0000256" key="1">
    <source>
        <dbReference type="ARBA" id="ARBA00022491"/>
    </source>
</evidence>